<organism evidence="1 2">
    <name type="scientific">Rozella allomycis (strain CSF55)</name>
    <dbReference type="NCBI Taxonomy" id="988480"/>
    <lineage>
        <taxon>Eukaryota</taxon>
        <taxon>Fungi</taxon>
        <taxon>Fungi incertae sedis</taxon>
        <taxon>Cryptomycota</taxon>
        <taxon>Cryptomycota incertae sedis</taxon>
        <taxon>Rozella</taxon>
    </lineage>
</organism>
<reference evidence="1 2" key="1">
    <citation type="journal article" date="2013" name="Curr. Biol.">
        <title>Shared signatures of parasitism and phylogenomics unite Cryptomycota and microsporidia.</title>
        <authorList>
            <person name="James T.Y."/>
            <person name="Pelin A."/>
            <person name="Bonen L."/>
            <person name="Ahrendt S."/>
            <person name="Sain D."/>
            <person name="Corradi N."/>
            <person name="Stajich J.E."/>
        </authorList>
    </citation>
    <scope>NUCLEOTIDE SEQUENCE [LARGE SCALE GENOMIC DNA]</scope>
    <source>
        <strain evidence="1 2">CSF55</strain>
    </source>
</reference>
<evidence type="ECO:0000313" key="2">
    <source>
        <dbReference type="Proteomes" id="UP000030755"/>
    </source>
</evidence>
<dbReference type="AlphaFoldDB" id="A0A075ANX3"/>
<accession>A0A075ANX3</accession>
<dbReference type="EMBL" id="KE561209">
    <property type="protein sequence ID" value="EPZ31667.1"/>
    <property type="molecule type" value="Genomic_DNA"/>
</dbReference>
<dbReference type="HOGENOM" id="CLU_2962163_0_0_1"/>
<gene>
    <name evidence="1" type="ORF">O9G_000146</name>
</gene>
<name>A0A075ANX3_ROZAC</name>
<proteinExistence type="predicted"/>
<keyword evidence="2" id="KW-1185">Reference proteome</keyword>
<protein>
    <submittedName>
        <fullName evidence="1">Uncharacterized protein</fullName>
    </submittedName>
</protein>
<dbReference type="Proteomes" id="UP000030755">
    <property type="component" value="Unassembled WGS sequence"/>
</dbReference>
<sequence length="59" mass="6951">MIYQLQDGFQIDKLKITLIVEELIAAVVEELQCFLEARQIPRLLTLTKFQAEYDHVEKD</sequence>
<evidence type="ECO:0000313" key="1">
    <source>
        <dbReference type="EMBL" id="EPZ31667.1"/>
    </source>
</evidence>